<dbReference type="Pfam" id="PF02302">
    <property type="entry name" value="PTS_IIB"/>
    <property type="match status" value="1"/>
</dbReference>
<feature type="transmembrane region" description="Helical" evidence="14">
    <location>
        <begin position="174"/>
        <end position="192"/>
    </location>
</feature>
<evidence type="ECO:0000256" key="4">
    <source>
        <dbReference type="ARBA" id="ARBA00022448"/>
    </source>
</evidence>
<keyword evidence="4" id="KW-0813">Transport</keyword>
<evidence type="ECO:0000256" key="8">
    <source>
        <dbReference type="ARBA" id="ARBA00022679"/>
    </source>
</evidence>
<evidence type="ECO:0000256" key="1">
    <source>
        <dbReference type="ARBA" id="ARBA00001401"/>
    </source>
</evidence>
<dbReference type="CDD" id="cd05569">
    <property type="entry name" value="PTS_IIB_fructose"/>
    <property type="match status" value="1"/>
</dbReference>
<keyword evidence="6" id="KW-0597">Phosphoprotein</keyword>
<keyword evidence="13 14" id="KW-0472">Membrane</keyword>
<dbReference type="PANTHER" id="PTHR30505">
    <property type="entry name" value="FRUCTOSE-LIKE PERMEASE"/>
    <property type="match status" value="1"/>
</dbReference>
<evidence type="ECO:0000256" key="3">
    <source>
        <dbReference type="ARBA" id="ARBA00012799"/>
    </source>
</evidence>
<keyword evidence="10 14" id="KW-0812">Transmembrane</keyword>
<dbReference type="GO" id="GO:0022877">
    <property type="term" value="F:protein-N(PI)-phosphohistidine-fructose phosphotransferase system transporter activity"/>
    <property type="evidence" value="ECO:0007669"/>
    <property type="project" value="InterPro"/>
</dbReference>
<evidence type="ECO:0000313" key="17">
    <source>
        <dbReference type="EMBL" id="EML7082023.1"/>
    </source>
</evidence>
<dbReference type="AlphaFoldDB" id="A0AAI9DWU1"/>
<dbReference type="InterPro" id="IPR003352">
    <property type="entry name" value="PTS_EIIC"/>
</dbReference>
<feature type="transmembrane region" description="Helical" evidence="14">
    <location>
        <begin position="370"/>
        <end position="389"/>
    </location>
</feature>
<keyword evidence="9" id="KW-0598">Phosphotransferase system</keyword>
<comment type="catalytic activity">
    <reaction evidence="1">
        <text>D-fructose(out) + N(pros)-phospho-L-histidyl-[protein] = D-fructose 1-phosphate(in) + L-histidyl-[protein]</text>
        <dbReference type="Rhea" id="RHEA:49252"/>
        <dbReference type="Rhea" id="RHEA-COMP:9745"/>
        <dbReference type="Rhea" id="RHEA-COMP:9746"/>
        <dbReference type="ChEBI" id="CHEBI:29979"/>
        <dbReference type="ChEBI" id="CHEBI:37721"/>
        <dbReference type="ChEBI" id="CHEBI:58674"/>
        <dbReference type="ChEBI" id="CHEBI:64837"/>
        <dbReference type="EC" id="2.7.1.202"/>
    </reaction>
</comment>
<evidence type="ECO:0000256" key="5">
    <source>
        <dbReference type="ARBA" id="ARBA00022475"/>
    </source>
</evidence>
<accession>A0AAI9DWU1</accession>
<dbReference type="EMBL" id="ABNOCX020000004">
    <property type="protein sequence ID" value="EML7082023.1"/>
    <property type="molecule type" value="Genomic_DNA"/>
</dbReference>
<feature type="transmembrane region" description="Helical" evidence="14">
    <location>
        <begin position="436"/>
        <end position="457"/>
    </location>
</feature>
<comment type="caution">
    <text evidence="17">The sequence shown here is derived from an EMBL/GenBank/DDBJ whole genome shotgun (WGS) entry which is preliminary data.</text>
</comment>
<dbReference type="PROSITE" id="PS51104">
    <property type="entry name" value="PTS_EIIC_TYPE_2"/>
    <property type="match status" value="1"/>
</dbReference>
<dbReference type="GO" id="GO:0009401">
    <property type="term" value="P:phosphoenolpyruvate-dependent sugar phosphotransferase system"/>
    <property type="evidence" value="ECO:0007669"/>
    <property type="project" value="UniProtKB-KW"/>
</dbReference>
<feature type="domain" description="PTS EIIC type-2" evidence="16">
    <location>
        <begin position="128"/>
        <end position="467"/>
    </location>
</feature>
<dbReference type="InterPro" id="IPR003501">
    <property type="entry name" value="PTS_EIIB_2/3"/>
</dbReference>
<dbReference type="InterPro" id="IPR050864">
    <property type="entry name" value="Bacterial_PTS_Sugar_Transport"/>
</dbReference>
<feature type="transmembrane region" description="Helical" evidence="14">
    <location>
        <begin position="222"/>
        <end position="243"/>
    </location>
</feature>
<proteinExistence type="predicted"/>
<feature type="transmembrane region" description="Helical" evidence="14">
    <location>
        <begin position="128"/>
        <end position="154"/>
    </location>
</feature>
<evidence type="ECO:0000256" key="7">
    <source>
        <dbReference type="ARBA" id="ARBA00022597"/>
    </source>
</evidence>
<organism evidence="17">
    <name type="scientific">Klebsiella oxytoca</name>
    <dbReference type="NCBI Taxonomy" id="571"/>
    <lineage>
        <taxon>Bacteria</taxon>
        <taxon>Pseudomonadati</taxon>
        <taxon>Pseudomonadota</taxon>
        <taxon>Gammaproteobacteria</taxon>
        <taxon>Enterobacterales</taxon>
        <taxon>Enterobacteriaceae</taxon>
        <taxon>Klebsiella/Raoultella group</taxon>
        <taxon>Klebsiella</taxon>
    </lineage>
</organism>
<dbReference type="SUPFAM" id="SSF52794">
    <property type="entry name" value="PTS system IIB component-like"/>
    <property type="match status" value="1"/>
</dbReference>
<dbReference type="NCBIfam" id="TIGR01427">
    <property type="entry name" value="PTS_IIC_fructo"/>
    <property type="match status" value="1"/>
</dbReference>
<evidence type="ECO:0000256" key="6">
    <source>
        <dbReference type="ARBA" id="ARBA00022553"/>
    </source>
</evidence>
<gene>
    <name evidence="17" type="ORF">RYF40_002473</name>
</gene>
<feature type="transmembrane region" description="Helical" evidence="14">
    <location>
        <begin position="255"/>
        <end position="275"/>
    </location>
</feature>
<sequence length="484" mass="50753">MKIIAITACPTGVAHTYLAEANLKKNALKKGIPLLVETHGAVDSEYIFTEEDIQQADIVLIAADKVIDLSRFHNKNIIRVSVTRAAKDAAGLLDEIVTGKLQPQRHLAADDAQESPKKDKDKSLVSQIYIHLITGVNLMIPFVVAGGILIALSFSFGITAATPGDENFNPLAKMLSDIGGGAAFALMLPVLSLGISKSISGNMGIVSGAVGGMMAIQTGSGFLGALLAGFLAGYATLLIVKYINLPKSIAGLKPILIVPLLSVFITGALMVLVIGEPIKFLLDSLTAFLENLGNTHAAIMGLLIGMMVAFDMGGPLNKTVCMFAIGLMSTGIYEPIAACMAAGMVPPLGIALATTLFGRKFSRQERDTGKVTYVLGLSFITEGAIPYAVADPLRVIPAIVAGSGLAGALSMALGCASRAPHGGIFVMFIPNVITHVVGYIVAIAAGALLTAIILRFIKKTALKLYRRCSHAYEYERVIICSSAT</sequence>
<dbReference type="GO" id="GO:0090563">
    <property type="term" value="F:protein-phosphocysteine-sugar phosphotransferase activity"/>
    <property type="evidence" value="ECO:0007669"/>
    <property type="project" value="TreeGrafter"/>
</dbReference>
<dbReference type="InterPro" id="IPR003353">
    <property type="entry name" value="PTS_IIB_fruc"/>
</dbReference>
<evidence type="ECO:0000256" key="14">
    <source>
        <dbReference type="SAM" id="Phobius"/>
    </source>
</evidence>
<dbReference type="Pfam" id="PF02378">
    <property type="entry name" value="PTS_EIIC"/>
    <property type="match status" value="1"/>
</dbReference>
<feature type="domain" description="PTS EIIB type-2" evidence="15">
    <location>
        <begin position="1"/>
        <end position="98"/>
    </location>
</feature>
<keyword evidence="5" id="KW-1003">Cell membrane</keyword>
<dbReference type="InterPro" id="IPR013011">
    <property type="entry name" value="PTS_EIIB_2"/>
</dbReference>
<keyword evidence="8" id="KW-0808">Transferase</keyword>
<dbReference type="InterPro" id="IPR006327">
    <property type="entry name" value="PTS_IIC_fruc"/>
</dbReference>
<dbReference type="InterPro" id="IPR013014">
    <property type="entry name" value="PTS_EIIC_2"/>
</dbReference>
<dbReference type="GO" id="GO:0016301">
    <property type="term" value="F:kinase activity"/>
    <property type="evidence" value="ECO:0007669"/>
    <property type="project" value="UniProtKB-KW"/>
</dbReference>
<dbReference type="NCBIfam" id="TIGR00829">
    <property type="entry name" value="FRU"/>
    <property type="match status" value="1"/>
</dbReference>
<evidence type="ECO:0000256" key="2">
    <source>
        <dbReference type="ARBA" id="ARBA00004429"/>
    </source>
</evidence>
<evidence type="ECO:0000256" key="13">
    <source>
        <dbReference type="ARBA" id="ARBA00023136"/>
    </source>
</evidence>
<dbReference type="InterPro" id="IPR036095">
    <property type="entry name" value="PTS_EIIB-like_sf"/>
</dbReference>
<comment type="subcellular location">
    <subcellularLocation>
        <location evidence="2">Cell inner membrane</location>
        <topology evidence="2">Multi-pass membrane protein</topology>
    </subcellularLocation>
</comment>
<keyword evidence="12 14" id="KW-1133">Transmembrane helix</keyword>
<evidence type="ECO:0000256" key="11">
    <source>
        <dbReference type="ARBA" id="ARBA00022777"/>
    </source>
</evidence>
<evidence type="ECO:0000259" key="16">
    <source>
        <dbReference type="PROSITE" id="PS51104"/>
    </source>
</evidence>
<evidence type="ECO:0000256" key="10">
    <source>
        <dbReference type="ARBA" id="ARBA00022692"/>
    </source>
</evidence>
<feature type="transmembrane region" description="Helical" evidence="14">
    <location>
        <begin position="335"/>
        <end position="358"/>
    </location>
</feature>
<keyword evidence="7" id="KW-0762">Sugar transport</keyword>
<evidence type="ECO:0000256" key="12">
    <source>
        <dbReference type="ARBA" id="ARBA00022989"/>
    </source>
</evidence>
<dbReference type="Gene3D" id="3.40.50.2300">
    <property type="match status" value="1"/>
</dbReference>
<dbReference type="PANTHER" id="PTHR30505:SF0">
    <property type="entry name" value="FRUCTOSE-LIKE PTS SYSTEM EIIBC COMPONENT-RELATED"/>
    <property type="match status" value="1"/>
</dbReference>
<protein>
    <recommendedName>
        <fullName evidence="3">protein-N(pi)-phosphohistidine--D-fructose phosphotransferase</fullName>
        <ecNumber evidence="3">2.7.1.202</ecNumber>
    </recommendedName>
</protein>
<name>A0AAI9DWU1_KLEOX</name>
<evidence type="ECO:0000256" key="9">
    <source>
        <dbReference type="ARBA" id="ARBA00022683"/>
    </source>
</evidence>
<dbReference type="GO" id="GO:0005886">
    <property type="term" value="C:plasma membrane"/>
    <property type="evidence" value="ECO:0007669"/>
    <property type="project" value="UniProtKB-SubCell"/>
</dbReference>
<dbReference type="RefSeq" id="WP_142447778.1">
    <property type="nucleotide sequence ID" value="NZ_CABGIA010000004.1"/>
</dbReference>
<dbReference type="PROSITE" id="PS51099">
    <property type="entry name" value="PTS_EIIB_TYPE_2"/>
    <property type="match status" value="1"/>
</dbReference>
<feature type="transmembrane region" description="Helical" evidence="14">
    <location>
        <begin position="295"/>
        <end position="314"/>
    </location>
</feature>
<dbReference type="GO" id="GO:0005351">
    <property type="term" value="F:carbohydrate:proton symporter activity"/>
    <property type="evidence" value="ECO:0007669"/>
    <property type="project" value="InterPro"/>
</dbReference>
<keyword evidence="11" id="KW-0418">Kinase</keyword>
<dbReference type="EC" id="2.7.1.202" evidence="3"/>
<evidence type="ECO:0000259" key="15">
    <source>
        <dbReference type="PROSITE" id="PS51099"/>
    </source>
</evidence>
<reference evidence="17" key="1">
    <citation type="submission" date="2024-02" db="EMBL/GenBank/DDBJ databases">
        <authorList>
            <consortium name="Clinical and Environmental Microbiology Branch: Whole genome sequencing antimicrobial resistance pathogens in the healthcare setting"/>
        </authorList>
    </citation>
    <scope>NUCLEOTIDE SEQUENCE</scope>
    <source>
        <strain evidence="17">2023BB-00086</strain>
    </source>
</reference>